<feature type="compositionally biased region" description="Basic and acidic residues" evidence="1">
    <location>
        <begin position="116"/>
        <end position="127"/>
    </location>
</feature>
<dbReference type="EMBL" id="CP071137">
    <property type="protein sequence ID" value="QWY77744.1"/>
    <property type="molecule type" value="Genomic_DNA"/>
</dbReference>
<name>A0A9E6MWW6_9PROT</name>
<organism evidence="2 3">
    <name type="scientific">Ferrovum myxofaciens</name>
    <dbReference type="NCBI Taxonomy" id="416213"/>
    <lineage>
        <taxon>Bacteria</taxon>
        <taxon>Pseudomonadati</taxon>
        <taxon>Pseudomonadota</taxon>
        <taxon>Betaproteobacteria</taxon>
        <taxon>Ferrovales</taxon>
        <taxon>Ferrovaceae</taxon>
        <taxon>Ferrovum</taxon>
    </lineage>
</organism>
<gene>
    <name evidence="2" type="ORF">JZL65_01260</name>
</gene>
<evidence type="ECO:0000256" key="1">
    <source>
        <dbReference type="SAM" id="MobiDB-lite"/>
    </source>
</evidence>
<feature type="region of interest" description="Disordered" evidence="1">
    <location>
        <begin position="116"/>
        <end position="145"/>
    </location>
</feature>
<dbReference type="Proteomes" id="UP000683551">
    <property type="component" value="Chromosome"/>
</dbReference>
<dbReference type="RefSeq" id="WP_273145131.1">
    <property type="nucleotide sequence ID" value="NZ_CP053675.1"/>
</dbReference>
<accession>A0A9E6MWW6</accession>
<protein>
    <submittedName>
        <fullName evidence="2">Uncharacterized protein</fullName>
    </submittedName>
</protein>
<evidence type="ECO:0000313" key="2">
    <source>
        <dbReference type="EMBL" id="QWY77744.1"/>
    </source>
</evidence>
<sequence length="145" mass="16052">MAAQKVFFNLFKDAKKEGEYFISHPSNGAKGSAEKRVSKNGNEILVFDVQVETLHLKGIFNKTDPAKMKPGSPNIWAEVAEVEGGRVYRLAGWYTTTKKSGEPVKTPYFSCSAQEKVEVSDSRDSNEPAHTTHQAAADPFENIPF</sequence>
<reference evidence="2" key="1">
    <citation type="submission" date="2021-02" db="EMBL/GenBank/DDBJ databases">
        <title>Comparative genomics of Ferrovum myxofaciens strains, predominant extremophile bacteria forming large biofilm stalactites in acid mine ecosystems.</title>
        <authorList>
            <person name="Burkartova K."/>
            <person name="Ridl J."/>
            <person name="Pajer P."/>
            <person name="Falteisek L."/>
        </authorList>
    </citation>
    <scope>NUCLEOTIDE SEQUENCE</scope>
    <source>
        <strain evidence="2">MI1III</strain>
    </source>
</reference>
<dbReference type="AlphaFoldDB" id="A0A9E6MWW6"/>
<evidence type="ECO:0000313" key="3">
    <source>
        <dbReference type="Proteomes" id="UP000683551"/>
    </source>
</evidence>
<proteinExistence type="predicted"/>